<evidence type="ECO:0000256" key="5">
    <source>
        <dbReference type="ARBA" id="ARBA00023186"/>
    </source>
</evidence>
<dbReference type="PANTHER" id="PTHR30560">
    <property type="entry name" value="TRIGGER FACTOR CHAPERONE AND PEPTIDYL-PROLYL CIS/TRANS ISOMERASE"/>
    <property type="match status" value="1"/>
</dbReference>
<evidence type="ECO:0000256" key="6">
    <source>
        <dbReference type="ARBA" id="ARBA00023235"/>
    </source>
</evidence>
<comment type="catalytic activity">
    <reaction evidence="1">
        <text>[protein]-peptidylproline (omega=180) = [protein]-peptidylproline (omega=0)</text>
        <dbReference type="Rhea" id="RHEA:16237"/>
        <dbReference type="Rhea" id="RHEA-COMP:10747"/>
        <dbReference type="Rhea" id="RHEA-COMP:10748"/>
        <dbReference type="ChEBI" id="CHEBI:83833"/>
        <dbReference type="ChEBI" id="CHEBI:83834"/>
        <dbReference type="EC" id="5.2.1.8"/>
    </reaction>
</comment>
<dbReference type="Pfam" id="PF05697">
    <property type="entry name" value="Trigger_N"/>
    <property type="match status" value="1"/>
</dbReference>
<reference evidence="9" key="1">
    <citation type="submission" date="2018-05" db="EMBL/GenBank/DDBJ databases">
        <authorList>
            <person name="Lanie J.A."/>
            <person name="Ng W.-L."/>
            <person name="Kazmierczak K.M."/>
            <person name="Andrzejewski T.M."/>
            <person name="Davidsen T.M."/>
            <person name="Wayne K.J."/>
            <person name="Tettelin H."/>
            <person name="Glass J.I."/>
            <person name="Rusch D."/>
            <person name="Podicherti R."/>
            <person name="Tsui H.-C.T."/>
            <person name="Winkler M.E."/>
        </authorList>
    </citation>
    <scope>NUCLEOTIDE SEQUENCE</scope>
</reference>
<dbReference type="EC" id="5.2.1.8" evidence="3"/>
<dbReference type="HAMAP" id="MF_00303">
    <property type="entry name" value="Trigger_factor_Tig"/>
    <property type="match status" value="1"/>
</dbReference>
<dbReference type="InterPro" id="IPR001179">
    <property type="entry name" value="PPIase_FKBP_dom"/>
</dbReference>
<dbReference type="SUPFAM" id="SSF109998">
    <property type="entry name" value="Triger factor/SurA peptide-binding domain-like"/>
    <property type="match status" value="1"/>
</dbReference>
<dbReference type="Gene3D" id="3.10.50.40">
    <property type="match status" value="1"/>
</dbReference>
<evidence type="ECO:0000256" key="2">
    <source>
        <dbReference type="ARBA" id="ARBA00005464"/>
    </source>
</evidence>
<dbReference type="Pfam" id="PF05698">
    <property type="entry name" value="Trigger_C"/>
    <property type="match status" value="1"/>
</dbReference>
<organism evidence="9">
    <name type="scientific">marine metagenome</name>
    <dbReference type="NCBI Taxonomy" id="408172"/>
    <lineage>
        <taxon>unclassified sequences</taxon>
        <taxon>metagenomes</taxon>
        <taxon>ecological metagenomes</taxon>
    </lineage>
</organism>
<feature type="region of interest" description="Disordered" evidence="7">
    <location>
        <begin position="446"/>
        <end position="465"/>
    </location>
</feature>
<dbReference type="InterPro" id="IPR027304">
    <property type="entry name" value="Trigger_fact/SurA_dom_sf"/>
</dbReference>
<feature type="compositionally biased region" description="Basic residues" evidence="7">
    <location>
        <begin position="451"/>
        <end position="465"/>
    </location>
</feature>
<evidence type="ECO:0000256" key="1">
    <source>
        <dbReference type="ARBA" id="ARBA00000971"/>
    </source>
</evidence>
<evidence type="ECO:0000259" key="8">
    <source>
        <dbReference type="PROSITE" id="PS50059"/>
    </source>
</evidence>
<dbReference type="GO" id="GO:0015031">
    <property type="term" value="P:protein transport"/>
    <property type="evidence" value="ECO:0007669"/>
    <property type="project" value="InterPro"/>
</dbReference>
<dbReference type="PIRSF" id="PIRSF003095">
    <property type="entry name" value="Trigger_factor"/>
    <property type="match status" value="1"/>
</dbReference>
<dbReference type="GO" id="GO:0043022">
    <property type="term" value="F:ribosome binding"/>
    <property type="evidence" value="ECO:0007669"/>
    <property type="project" value="TreeGrafter"/>
</dbReference>
<dbReference type="GO" id="GO:0003755">
    <property type="term" value="F:peptidyl-prolyl cis-trans isomerase activity"/>
    <property type="evidence" value="ECO:0007669"/>
    <property type="project" value="UniProtKB-KW"/>
</dbReference>
<keyword evidence="6" id="KW-0413">Isomerase</keyword>
<dbReference type="InterPro" id="IPR008881">
    <property type="entry name" value="Trigger_fac_ribosome-bd_bac"/>
</dbReference>
<dbReference type="GO" id="GO:0051083">
    <property type="term" value="P:'de novo' cotranslational protein folding"/>
    <property type="evidence" value="ECO:0007669"/>
    <property type="project" value="TreeGrafter"/>
</dbReference>
<dbReference type="InterPro" id="IPR036611">
    <property type="entry name" value="Trigger_fac_ribosome-bd_sf"/>
</dbReference>
<comment type="similarity">
    <text evidence="2">Belongs to the FKBP-type PPIase family. Tig subfamily.</text>
</comment>
<dbReference type="SUPFAM" id="SSF102735">
    <property type="entry name" value="Trigger factor ribosome-binding domain"/>
    <property type="match status" value="1"/>
</dbReference>
<dbReference type="PANTHER" id="PTHR30560:SF3">
    <property type="entry name" value="TRIGGER FACTOR-LIKE PROTEIN TIG, CHLOROPLASTIC"/>
    <property type="match status" value="1"/>
</dbReference>
<dbReference type="InterPro" id="IPR037041">
    <property type="entry name" value="Trigger_fac_C_sf"/>
</dbReference>
<feature type="non-terminal residue" evidence="9">
    <location>
        <position position="1"/>
    </location>
</feature>
<keyword evidence="4" id="KW-0697">Rotamase</keyword>
<name>A0A381Z694_9ZZZZ</name>
<gene>
    <name evidence="9" type="ORF">METZ01_LOCUS137236</name>
</gene>
<sequence>LRVRVSSCPPNMMKVKINSKKGLKTSLSVLVDKKTIEKKLEGKLSELQSKANLKGFRPGKVPLAVIKDRFGKAIYSEVIDSILKETCAKAIEDNKIKVAGQPKIDLKTFEEGKDLNYTIELETLPNIKLKPLDKIKAIDYEISIEKDVVEKRINEIAKNQQNFSDKQESEKANFGDLVIFDYTAMVDSKNFDGNEGKGTQLILGRDLFIKGFDNQLLGSKKNEVKSVEVKLPENYPKKELANKKANFNCKIINIKKPIKTKIDNDFAKKLGAKDINDLKNLIKKQITSEYQNSLNVITKKDILKQLESSHSVDLPQNLIEQETKIITQNLKKEDIEKYKDKNIKLAKSRIKIGLILNEIGEKNNLKINEDEIRNEIQKHIKNMPGQENMVMKHYQKNPSAVASLRGVLYEDKIIELIKSKITLTKKSINLKEAEEILKSFTHTAGSLKTNNPKKKQQKLKRIKKK</sequence>
<dbReference type="InterPro" id="IPR005215">
    <property type="entry name" value="Trig_fac"/>
</dbReference>
<dbReference type="SUPFAM" id="SSF54534">
    <property type="entry name" value="FKBP-like"/>
    <property type="match status" value="1"/>
</dbReference>
<evidence type="ECO:0000256" key="3">
    <source>
        <dbReference type="ARBA" id="ARBA00013194"/>
    </source>
</evidence>
<evidence type="ECO:0000313" key="9">
    <source>
        <dbReference type="EMBL" id="SVA84382.1"/>
    </source>
</evidence>
<dbReference type="InterPro" id="IPR008880">
    <property type="entry name" value="Trigger_fac_C"/>
</dbReference>
<dbReference type="AlphaFoldDB" id="A0A381Z694"/>
<dbReference type="Gene3D" id="1.10.3120.10">
    <property type="entry name" value="Trigger factor, C-terminal domain"/>
    <property type="match status" value="1"/>
</dbReference>
<accession>A0A381Z694</accession>
<evidence type="ECO:0000256" key="4">
    <source>
        <dbReference type="ARBA" id="ARBA00023110"/>
    </source>
</evidence>
<dbReference type="GO" id="GO:0044183">
    <property type="term" value="F:protein folding chaperone"/>
    <property type="evidence" value="ECO:0007669"/>
    <property type="project" value="TreeGrafter"/>
</dbReference>
<evidence type="ECO:0000256" key="7">
    <source>
        <dbReference type="SAM" id="MobiDB-lite"/>
    </source>
</evidence>
<dbReference type="PROSITE" id="PS50059">
    <property type="entry name" value="FKBP_PPIASE"/>
    <property type="match status" value="1"/>
</dbReference>
<dbReference type="NCBIfam" id="TIGR00115">
    <property type="entry name" value="tig"/>
    <property type="match status" value="1"/>
</dbReference>
<dbReference type="Pfam" id="PF00254">
    <property type="entry name" value="FKBP_C"/>
    <property type="match status" value="1"/>
</dbReference>
<keyword evidence="5" id="KW-0143">Chaperone</keyword>
<protein>
    <recommendedName>
        <fullName evidence="3">peptidylprolyl isomerase</fullName>
        <ecNumber evidence="3">5.2.1.8</ecNumber>
    </recommendedName>
</protein>
<proteinExistence type="inferred from homology"/>
<dbReference type="GO" id="GO:0043335">
    <property type="term" value="P:protein unfolding"/>
    <property type="evidence" value="ECO:0007669"/>
    <property type="project" value="TreeGrafter"/>
</dbReference>
<feature type="domain" description="PPIase FKBP-type" evidence="8">
    <location>
        <begin position="175"/>
        <end position="235"/>
    </location>
</feature>
<dbReference type="Gene3D" id="3.30.70.1050">
    <property type="entry name" value="Trigger factor ribosome-binding domain"/>
    <property type="match status" value="1"/>
</dbReference>
<dbReference type="EMBL" id="UINC01019992">
    <property type="protein sequence ID" value="SVA84382.1"/>
    <property type="molecule type" value="Genomic_DNA"/>
</dbReference>
<dbReference type="InterPro" id="IPR046357">
    <property type="entry name" value="PPIase_dom_sf"/>
</dbReference>